<dbReference type="EMBL" id="BAABDE010000025">
    <property type="protein sequence ID" value="GAA3821161.1"/>
    <property type="molecule type" value="Genomic_DNA"/>
</dbReference>
<keyword evidence="2" id="KW-0812">Transmembrane</keyword>
<dbReference type="Proteomes" id="UP001501009">
    <property type="component" value="Unassembled WGS sequence"/>
</dbReference>
<reference evidence="5" key="1">
    <citation type="journal article" date="2019" name="Int. J. Syst. Evol. Microbiol.">
        <title>The Global Catalogue of Microorganisms (GCM) 10K type strain sequencing project: providing services to taxonomists for standard genome sequencing and annotation.</title>
        <authorList>
            <consortium name="The Broad Institute Genomics Platform"/>
            <consortium name="The Broad Institute Genome Sequencing Center for Infectious Disease"/>
            <person name="Wu L."/>
            <person name="Ma J."/>
        </authorList>
    </citation>
    <scope>NUCLEOTIDE SEQUENCE [LARGE SCALE GENOMIC DNA]</scope>
    <source>
        <strain evidence="5">JCM 17138</strain>
    </source>
</reference>
<accession>A0ABP7IL24</accession>
<organism evidence="4 5">
    <name type="scientific">Streptomyces coacervatus</name>
    <dbReference type="NCBI Taxonomy" id="647381"/>
    <lineage>
        <taxon>Bacteria</taxon>
        <taxon>Bacillati</taxon>
        <taxon>Actinomycetota</taxon>
        <taxon>Actinomycetes</taxon>
        <taxon>Kitasatosporales</taxon>
        <taxon>Streptomycetaceae</taxon>
        <taxon>Streptomyces</taxon>
    </lineage>
</organism>
<dbReference type="SUPFAM" id="SSF81606">
    <property type="entry name" value="PP2C-like"/>
    <property type="match status" value="1"/>
</dbReference>
<evidence type="ECO:0000259" key="3">
    <source>
        <dbReference type="SMART" id="SM00331"/>
    </source>
</evidence>
<keyword evidence="2" id="KW-0472">Membrane</keyword>
<dbReference type="InterPro" id="IPR052016">
    <property type="entry name" value="Bact_Sigma-Reg"/>
</dbReference>
<feature type="transmembrane region" description="Helical" evidence="2">
    <location>
        <begin position="37"/>
        <end position="55"/>
    </location>
</feature>
<comment type="caution">
    <text evidence="4">The sequence shown here is derived from an EMBL/GenBank/DDBJ whole genome shotgun (WGS) entry which is preliminary data.</text>
</comment>
<dbReference type="Pfam" id="PF07228">
    <property type="entry name" value="SpoIIE"/>
    <property type="match status" value="1"/>
</dbReference>
<dbReference type="PANTHER" id="PTHR43156:SF2">
    <property type="entry name" value="STAGE II SPORULATION PROTEIN E"/>
    <property type="match status" value="1"/>
</dbReference>
<dbReference type="RefSeq" id="WP_275775155.1">
    <property type="nucleotide sequence ID" value="NZ_BAABDE010000025.1"/>
</dbReference>
<dbReference type="Gene3D" id="3.60.40.10">
    <property type="entry name" value="PPM-type phosphatase domain"/>
    <property type="match status" value="1"/>
</dbReference>
<protein>
    <submittedName>
        <fullName evidence="4">PP2C family protein-serine/threonine phosphatase</fullName>
    </submittedName>
</protein>
<evidence type="ECO:0000313" key="4">
    <source>
        <dbReference type="EMBL" id="GAA3821161.1"/>
    </source>
</evidence>
<dbReference type="InterPro" id="IPR001932">
    <property type="entry name" value="PPM-type_phosphatase-like_dom"/>
</dbReference>
<evidence type="ECO:0000313" key="5">
    <source>
        <dbReference type="Proteomes" id="UP001501009"/>
    </source>
</evidence>
<evidence type="ECO:0000256" key="2">
    <source>
        <dbReference type="SAM" id="Phobius"/>
    </source>
</evidence>
<proteinExistence type="predicted"/>
<gene>
    <name evidence="4" type="ORF">GCM10022403_063230</name>
</gene>
<evidence type="ECO:0000256" key="1">
    <source>
        <dbReference type="ARBA" id="ARBA00022801"/>
    </source>
</evidence>
<keyword evidence="1" id="KW-0378">Hydrolase</keyword>
<keyword evidence="5" id="KW-1185">Reference proteome</keyword>
<dbReference type="SMART" id="SM00331">
    <property type="entry name" value="PP2C_SIG"/>
    <property type="match status" value="1"/>
</dbReference>
<feature type="domain" description="PPM-type phosphatase" evidence="3">
    <location>
        <begin position="114"/>
        <end position="322"/>
    </location>
</feature>
<name>A0ABP7IL24_9ACTN</name>
<sequence>MGAMDTGTTVQLFPLVLLLLIVPLVACVWLNARATAAVSCATAALAMTTGIGHGVLSHGDFLVRLGGLLLGSAISVYAAHRRTTLEAALGAAREVARITQRVILRPISRNLAGTHVCTRYHSAAPESSIGGDLYDVAVTPYGLRVLVGDVRGHDLTALRLTAETLTAFRELAYTTPDLPKLATALDGRLTPELGPEDFVTAVLAEFVPGEVRLVNCGHPAPLRSGRRVELLEPLAPTTPLGLHPEPRLQRALLQPGDRLLLYTDGLTETRAPDGTPLPLLPVAARALSEPLPEEVLAHLCSSAHAHAGSHPVDDLALVLCQPTEAAVRVPMVT</sequence>
<dbReference type="PANTHER" id="PTHR43156">
    <property type="entry name" value="STAGE II SPORULATION PROTEIN E-RELATED"/>
    <property type="match status" value="1"/>
</dbReference>
<keyword evidence="2" id="KW-1133">Transmembrane helix</keyword>
<dbReference type="InterPro" id="IPR036457">
    <property type="entry name" value="PPM-type-like_dom_sf"/>
</dbReference>
<feature type="transmembrane region" description="Helical" evidence="2">
    <location>
        <begin position="12"/>
        <end position="30"/>
    </location>
</feature>